<evidence type="ECO:0000256" key="2">
    <source>
        <dbReference type="ARBA" id="ARBA00004651"/>
    </source>
</evidence>
<feature type="compositionally biased region" description="Basic and acidic residues" evidence="14">
    <location>
        <begin position="1530"/>
        <end position="1542"/>
    </location>
</feature>
<dbReference type="Gene3D" id="2.60.220.50">
    <property type="match status" value="1"/>
</dbReference>
<dbReference type="InterPro" id="IPR042060">
    <property type="entry name" value="PLAT_polycystin1"/>
</dbReference>
<evidence type="ECO:0000256" key="14">
    <source>
        <dbReference type="SAM" id="MobiDB-lite"/>
    </source>
</evidence>
<dbReference type="Gene3D" id="2.60.60.20">
    <property type="entry name" value="PLAT/LH2 domain"/>
    <property type="match status" value="1"/>
</dbReference>
<feature type="transmembrane region" description="Helical" evidence="15">
    <location>
        <begin position="1651"/>
        <end position="1670"/>
    </location>
</feature>
<feature type="transmembrane region" description="Helical" evidence="15">
    <location>
        <begin position="1036"/>
        <end position="1056"/>
    </location>
</feature>
<evidence type="ECO:0000259" key="20">
    <source>
        <dbReference type="PROSITE" id="PS50221"/>
    </source>
</evidence>
<feature type="transmembrane region" description="Helical" evidence="15">
    <location>
        <begin position="844"/>
        <end position="864"/>
    </location>
</feature>
<dbReference type="Pfam" id="PF01477">
    <property type="entry name" value="PLAT"/>
    <property type="match status" value="1"/>
</dbReference>
<feature type="transmembrane region" description="Helical" evidence="15">
    <location>
        <begin position="1076"/>
        <end position="1098"/>
    </location>
</feature>
<feature type="transmembrane region" description="Helical" evidence="15">
    <location>
        <begin position="1837"/>
        <end position="1866"/>
    </location>
</feature>
<feature type="domain" description="C-type lectin" evidence="17">
    <location>
        <begin position="37"/>
        <end position="157"/>
    </location>
</feature>
<dbReference type="PROSITE" id="PS50095">
    <property type="entry name" value="PLAT"/>
    <property type="match status" value="1"/>
</dbReference>
<dbReference type="GO" id="GO:0005929">
    <property type="term" value="C:cilium"/>
    <property type="evidence" value="ECO:0007669"/>
    <property type="project" value="UniProtKB-SubCell"/>
</dbReference>
<dbReference type="PRINTS" id="PR01433">
    <property type="entry name" value="POLYCYSTIN2"/>
</dbReference>
<evidence type="ECO:0000313" key="22">
    <source>
        <dbReference type="Proteomes" id="UP001148018"/>
    </source>
</evidence>
<keyword evidence="8" id="KW-0966">Cell projection</keyword>
<evidence type="ECO:0000256" key="13">
    <source>
        <dbReference type="PROSITE-ProRule" id="PRU00152"/>
    </source>
</evidence>
<name>A0A9Q0IC02_9TELE</name>
<dbReference type="Proteomes" id="UP001148018">
    <property type="component" value="Unassembled WGS sequence"/>
</dbReference>
<evidence type="ECO:0000256" key="6">
    <source>
        <dbReference type="ARBA" id="ARBA00022734"/>
    </source>
</evidence>
<dbReference type="Pfam" id="PF20519">
    <property type="entry name" value="Polycystin_dom"/>
    <property type="match status" value="1"/>
</dbReference>
<feature type="disulfide bond" evidence="12">
    <location>
        <begin position="1500"/>
        <end position="1513"/>
    </location>
</feature>
<gene>
    <name evidence="21" type="ORF">NHX12_007475</name>
</gene>
<keyword evidence="7 15" id="KW-1133">Transmembrane helix</keyword>
<dbReference type="PROSITE" id="PS50041">
    <property type="entry name" value="C_TYPE_LECTIN_2"/>
    <property type="match status" value="1"/>
</dbReference>
<evidence type="ECO:0000256" key="1">
    <source>
        <dbReference type="ARBA" id="ARBA00004138"/>
    </source>
</evidence>
<dbReference type="CDD" id="cd01752">
    <property type="entry name" value="PLAT_polycystin"/>
    <property type="match status" value="1"/>
</dbReference>
<dbReference type="InterPro" id="IPR036392">
    <property type="entry name" value="PLAT/LH2_dom_sf"/>
</dbReference>
<keyword evidence="6" id="KW-0430">Lectin</keyword>
<evidence type="ECO:0000313" key="21">
    <source>
        <dbReference type="EMBL" id="KAJ3592348.1"/>
    </source>
</evidence>
<dbReference type="SMART" id="SM00034">
    <property type="entry name" value="CLECT"/>
    <property type="match status" value="1"/>
</dbReference>
<feature type="domain" description="GAIN-B" evidence="20">
    <location>
        <begin position="671"/>
        <end position="829"/>
    </location>
</feature>
<feature type="region of interest" description="Disordered" evidence="14">
    <location>
        <begin position="1906"/>
        <end position="1931"/>
    </location>
</feature>
<feature type="transmembrane region" description="Helical" evidence="15">
    <location>
        <begin position="1318"/>
        <end position="1351"/>
    </location>
</feature>
<evidence type="ECO:0000256" key="4">
    <source>
        <dbReference type="ARBA" id="ARBA00022692"/>
    </source>
</evidence>
<feature type="transmembrane region" description="Helical" evidence="15">
    <location>
        <begin position="1690"/>
        <end position="1707"/>
    </location>
</feature>
<dbReference type="OrthoDB" id="10264154at2759"/>
<dbReference type="InterPro" id="IPR051223">
    <property type="entry name" value="Polycystin"/>
</dbReference>
<dbReference type="InterPro" id="IPR001304">
    <property type="entry name" value="C-type_lectin-like"/>
</dbReference>
<feature type="region of interest" description="Disordered" evidence="14">
    <location>
        <begin position="1521"/>
        <end position="1547"/>
    </location>
</feature>
<keyword evidence="9 15" id="KW-0472">Membrane</keyword>
<dbReference type="Gene3D" id="1.10.287.70">
    <property type="match status" value="1"/>
</dbReference>
<evidence type="ECO:0000259" key="17">
    <source>
        <dbReference type="PROSITE" id="PS50041"/>
    </source>
</evidence>
<evidence type="ECO:0000256" key="8">
    <source>
        <dbReference type="ARBA" id="ARBA00023069"/>
    </source>
</evidence>
<evidence type="ECO:0000259" key="19">
    <source>
        <dbReference type="PROSITE" id="PS50095"/>
    </source>
</evidence>
<evidence type="ECO:0000256" key="15">
    <source>
        <dbReference type="SAM" id="Phobius"/>
    </source>
</evidence>
<sequence length="1931" mass="214693">MNKVVFLWLLTTCSGGVFSNGGDDGVPAVCPGPCKAFNGSCYEFVGVKRSLWGAQTWCEQCGGHLAFVCSEETQGFLLAQLDPDRDWWLGLAPPGPADLDMKERTGSLSWLDGSDVFYSHWVDGLQPVGCSAYLQGSTLFHWKATADCDQELNFVCQHESGRAIACEGRDLKLLCPAEECDGLQVCRSGAVKSSLGEPCPVLGSYLSVQYHCEHALKLSVNKRGSVSENVIVRVTWKWRIFPVSCRLTTGDGHVTHLPTRNRSESSMAHRYVHPGVYTVRVDCSTAGGGEMEDVSVQTDIVIGSPAMELHALTCYSGDLLTTEDDCTALLGRRLVVRLDVAPGTTPTTYTLLQSEGVMLASSVTASGNTRPSLTVSSATLELLGLGCYALSLHASDTDPSLVQTRDLQKEAHVRVVRSAGLRITATPGSTVTDPLGSITLSVEDGYSNPGDDNLKHLWTCGVQLLCSEKSDIKPVFLPAGRSGSQHKVTINATIEDSDCSASVTAQVKDTVCVPSVEDLRAIIYAAMADLQEQGQLTPETLSQVFLLVTNELNDQTDESQKEAGIKLREEMLSIMKETMARSPITTTQGIQMVARFLAAIDWHGLQLSLPLQMTYMSTNPFSWDKRGNISGIVCDLTLSWINGPVIHLRDMPVDIEIILPRTAELQQGREVMMDLSNHSTTVLHVHAVEETALIKILPMGEPLPLKVYLGSGFFPTTSNYTLMAEMPFEGTTQDEKYTWLVEPEEFGGKVGVYYLVLRPMVGPGIKYVNATVNISTFTTSCKFWNETELQWSNSGCRLGVGSTLWQTQCFCNHLTVFGSSFFVMPNTIDMSRTAELFGSFTDNPVVGCFLAALFLAYLLVVTDLEDNEPLEDYRYILNVSTGHRRGASTSSQVIITLKGSEGDSEAHHLSAGEKPVLQRGGVDLFLLTTPFSLGHLQSIRMWHDNSGSHPGWYVNKVVVTDMQTEQKWYFLCNCWLAEDVGDCALDMGFSAATEMDLKGFSNVFYSKTSSGFSDGHLWFSVVSRPPSSTFTRVQRVSCCFSLLLCTMLTSIMFYGVPQDSSEQVMEMGPIEFTWQQFMIGVQSTLLVFPVNVLIVSIFRYTRPRAKSTDLCGCLKGKAKARGPKSPPTRNLKTQAPRPPPAACEVTPESVAMDIIKTARSLSKTLKRSVPPLERELEAVNSGDISGTLFLVATIVRRHVEMGRPDGNGGTHADTQVRVDVGPPQTGTNNFVQMHRAKTQYLHRKLCYMEGRLSLLDSSHLPDQKNHRMALEQVRAMKDLIPDQMMKIHGSDLDKVTQSVVAGFFTLLYGLKFGKLKSISWLISMVVSFFESLLVVQPLKVLGLAVFFALVFKKVDEDDNYEKVQYYKPINSGARPICREGRLYRPPPAVNIEQMKRNRVKEQKAYALIKEILAYLGFMWMLLLVAYSQRDPNAFYLSQHIRRSFGRNTSNSMTYSQVFSWANRSLLQNLYGDYPGFITDGNSKLVGTARIRQVRMRRSACHTARPMDRFVADCHAPYSWEGEDQGSYDPGWRERTTGGHESDGQATPWTYQNKEQLRANAIWGNAAVYRAGGFAADLGPDLHNASSVLECLFSNTWLDAYTRALFMEFTVYNANVNLFCLVTLILETTSTGAFHFRSDLHNLRLYQTSGSLQFFIITNVFYFLFVFYYMFLQGKRMKEQRWAYFRCKWNLLELSIILLSWASLSVFIQRTVVGNRDIDYYHNHKQHFANFHETATADAGLGYLIAFLVLLATVKLSHLLRLNPKLHMIAATLQRAWSDISGFLVVITIMILAYAICGNLLFGWTLLSYRTLWDSVATLISLQLGIFNHKEVLDYSPLLGAVFIGSCTVFMTYMVLNLFITVILMAFSYERKHHKPSEEEEIVDLMLLKLYSLLGIRSAGPGPGQTRALGGTGVPVGSTQPPTLNSTRDKNK</sequence>
<evidence type="ECO:0000256" key="10">
    <source>
        <dbReference type="ARBA" id="ARBA00023157"/>
    </source>
</evidence>
<keyword evidence="22" id="KW-1185">Reference proteome</keyword>
<dbReference type="InterPro" id="IPR013122">
    <property type="entry name" value="PKD1_2_channel"/>
</dbReference>
<dbReference type="InterPro" id="IPR000601">
    <property type="entry name" value="PKD_dom"/>
</dbReference>
<dbReference type="Pfam" id="PF01825">
    <property type="entry name" value="GPS"/>
    <property type="match status" value="1"/>
</dbReference>
<dbReference type="InterPro" id="IPR000203">
    <property type="entry name" value="GPS"/>
</dbReference>
<feature type="domain" description="PKD" evidence="18">
    <location>
        <begin position="242"/>
        <end position="288"/>
    </location>
</feature>
<dbReference type="InterPro" id="IPR003915">
    <property type="entry name" value="PKD_2"/>
</dbReference>
<feature type="chain" id="PRO_5040321684" evidence="16">
    <location>
        <begin position="20"/>
        <end position="1931"/>
    </location>
</feature>
<dbReference type="GO" id="GO:0050982">
    <property type="term" value="P:detection of mechanical stimulus"/>
    <property type="evidence" value="ECO:0007669"/>
    <property type="project" value="TreeGrafter"/>
</dbReference>
<feature type="transmembrane region" description="Helical" evidence="15">
    <location>
        <begin position="1740"/>
        <end position="1761"/>
    </location>
</feature>
<dbReference type="InterPro" id="IPR057244">
    <property type="entry name" value="GAIN_B"/>
</dbReference>
<evidence type="ECO:0000256" key="9">
    <source>
        <dbReference type="ARBA" id="ARBA00023136"/>
    </source>
</evidence>
<comment type="subcellular location">
    <subcellularLocation>
        <location evidence="2">Cell membrane</location>
        <topology evidence="2">Multi-pass membrane protein</topology>
    </subcellularLocation>
    <subcellularLocation>
        <location evidence="1">Cell projection</location>
        <location evidence="1">Cilium</location>
    </subcellularLocation>
</comment>
<dbReference type="GO" id="GO:0005886">
    <property type="term" value="C:plasma membrane"/>
    <property type="evidence" value="ECO:0007669"/>
    <property type="project" value="UniProtKB-SubCell"/>
</dbReference>
<dbReference type="PANTHER" id="PTHR10877">
    <property type="entry name" value="POLYCYSTIN FAMILY MEMBER"/>
    <property type="match status" value="1"/>
</dbReference>
<dbReference type="Pfam" id="PF00059">
    <property type="entry name" value="Lectin_C"/>
    <property type="match status" value="1"/>
</dbReference>
<comment type="caution">
    <text evidence="13">Lacks conserved residue(s) required for the propagation of feature annotation.</text>
</comment>
<dbReference type="Gene3D" id="3.10.100.10">
    <property type="entry name" value="Mannose-Binding Protein A, subunit A"/>
    <property type="match status" value="1"/>
</dbReference>
<dbReference type="SUPFAM" id="SSF56436">
    <property type="entry name" value="C-type lectin-like"/>
    <property type="match status" value="1"/>
</dbReference>
<dbReference type="InterPro" id="IPR016186">
    <property type="entry name" value="C-type_lectin-like/link_sf"/>
</dbReference>
<evidence type="ECO:0000256" key="16">
    <source>
        <dbReference type="SAM" id="SignalP"/>
    </source>
</evidence>
<protein>
    <submittedName>
        <fullName evidence="21">Uncharacterized protein</fullName>
    </submittedName>
</protein>
<dbReference type="PROSITE" id="PS50093">
    <property type="entry name" value="PKD"/>
    <property type="match status" value="1"/>
</dbReference>
<dbReference type="CDD" id="cd00037">
    <property type="entry name" value="CLECT"/>
    <property type="match status" value="1"/>
</dbReference>
<dbReference type="Pfam" id="PF08016">
    <property type="entry name" value="PKD_channel"/>
    <property type="match status" value="1"/>
</dbReference>
<keyword evidence="10" id="KW-1015">Disulfide bond</keyword>
<dbReference type="PANTHER" id="PTHR10877:SF134">
    <property type="entry name" value="POLYCYSTIN-1-LIKE PROTEIN 2"/>
    <property type="match status" value="1"/>
</dbReference>
<dbReference type="FunFam" id="1.10.287.70:FF:000086">
    <property type="entry name" value="Polycystic kidney disease 2"/>
    <property type="match status" value="1"/>
</dbReference>
<evidence type="ECO:0000256" key="7">
    <source>
        <dbReference type="ARBA" id="ARBA00022989"/>
    </source>
</evidence>
<feature type="signal peptide" evidence="16">
    <location>
        <begin position="1"/>
        <end position="19"/>
    </location>
</feature>
<dbReference type="FunFam" id="2.60.60.20:FF:000008">
    <property type="entry name" value="Polycystic kidney disease 1-like 2, isoform CRA_a"/>
    <property type="match status" value="1"/>
</dbReference>
<dbReference type="SMART" id="SM00308">
    <property type="entry name" value="LH2"/>
    <property type="match status" value="1"/>
</dbReference>
<feature type="transmembrane region" description="Helical" evidence="15">
    <location>
        <begin position="1404"/>
        <end position="1426"/>
    </location>
</feature>
<dbReference type="InterPro" id="IPR046338">
    <property type="entry name" value="GAIN_dom_sf"/>
</dbReference>
<dbReference type="GO" id="GO:0005509">
    <property type="term" value="F:calcium ion binding"/>
    <property type="evidence" value="ECO:0007669"/>
    <property type="project" value="InterPro"/>
</dbReference>
<dbReference type="SUPFAM" id="SSF49723">
    <property type="entry name" value="Lipase/lipooxygenase domain (PLAT/LH2 domain)"/>
    <property type="match status" value="1"/>
</dbReference>
<dbReference type="EMBL" id="JANIIK010000113">
    <property type="protein sequence ID" value="KAJ3592348.1"/>
    <property type="molecule type" value="Genomic_DNA"/>
</dbReference>
<organism evidence="21 22">
    <name type="scientific">Muraenolepis orangiensis</name>
    <name type="common">Patagonian moray cod</name>
    <dbReference type="NCBI Taxonomy" id="630683"/>
    <lineage>
        <taxon>Eukaryota</taxon>
        <taxon>Metazoa</taxon>
        <taxon>Chordata</taxon>
        <taxon>Craniata</taxon>
        <taxon>Vertebrata</taxon>
        <taxon>Euteleostomi</taxon>
        <taxon>Actinopterygii</taxon>
        <taxon>Neopterygii</taxon>
        <taxon>Teleostei</taxon>
        <taxon>Neoteleostei</taxon>
        <taxon>Acanthomorphata</taxon>
        <taxon>Zeiogadaria</taxon>
        <taxon>Gadariae</taxon>
        <taxon>Gadiformes</taxon>
        <taxon>Muraenolepidoidei</taxon>
        <taxon>Muraenolepididae</taxon>
        <taxon>Muraenolepis</taxon>
    </lineage>
</organism>
<feature type="domain" description="PLAT" evidence="19">
    <location>
        <begin position="873"/>
        <end position="990"/>
    </location>
</feature>
<proteinExistence type="inferred from homology"/>
<reference evidence="21" key="1">
    <citation type="submission" date="2022-07" db="EMBL/GenBank/DDBJ databases">
        <title>Chromosome-level genome of Muraenolepis orangiensis.</title>
        <authorList>
            <person name="Kim J."/>
        </authorList>
    </citation>
    <scope>NUCLEOTIDE SEQUENCE</scope>
    <source>
        <strain evidence="21">KU_S4_2022</strain>
        <tissue evidence="21">Muscle</tissue>
    </source>
</reference>
<dbReference type="SMART" id="SM00303">
    <property type="entry name" value="GPS"/>
    <property type="match status" value="1"/>
</dbReference>
<evidence type="ECO:0000259" key="18">
    <source>
        <dbReference type="PROSITE" id="PS50093"/>
    </source>
</evidence>
<comment type="caution">
    <text evidence="21">The sequence shown here is derived from an EMBL/GenBank/DDBJ whole genome shotgun (WGS) entry which is preliminary data.</text>
</comment>
<dbReference type="PROSITE" id="PS50221">
    <property type="entry name" value="GAIN_B"/>
    <property type="match status" value="1"/>
</dbReference>
<feature type="transmembrane region" description="Helical" evidence="15">
    <location>
        <begin position="1782"/>
        <end position="1806"/>
    </location>
</feature>
<evidence type="ECO:0000256" key="12">
    <source>
        <dbReference type="PIRSR" id="PIRSR603915-2"/>
    </source>
</evidence>
<dbReference type="InterPro" id="IPR001024">
    <property type="entry name" value="PLAT/LH2_dom"/>
</dbReference>
<keyword evidence="8" id="KW-0969">Cilium</keyword>
<dbReference type="InterPro" id="IPR016187">
    <property type="entry name" value="CTDL_fold"/>
</dbReference>
<keyword evidence="11" id="KW-0325">Glycoprotein</keyword>
<keyword evidence="4 15" id="KW-0812">Transmembrane</keyword>
<feature type="compositionally biased region" description="Polar residues" evidence="14">
    <location>
        <begin position="1916"/>
        <end position="1925"/>
    </location>
</feature>
<evidence type="ECO:0000256" key="5">
    <source>
        <dbReference type="ARBA" id="ARBA00022729"/>
    </source>
</evidence>
<dbReference type="GO" id="GO:0005262">
    <property type="term" value="F:calcium channel activity"/>
    <property type="evidence" value="ECO:0007669"/>
    <property type="project" value="TreeGrafter"/>
</dbReference>
<comment type="similarity">
    <text evidence="3">Belongs to the polycystin family.</text>
</comment>
<dbReference type="InterPro" id="IPR046791">
    <property type="entry name" value="Polycystin_dom"/>
</dbReference>
<evidence type="ECO:0000256" key="3">
    <source>
        <dbReference type="ARBA" id="ARBA00007200"/>
    </source>
</evidence>
<dbReference type="GO" id="GO:0030246">
    <property type="term" value="F:carbohydrate binding"/>
    <property type="evidence" value="ECO:0007669"/>
    <property type="project" value="UniProtKB-KW"/>
</dbReference>
<accession>A0A9Q0IC02</accession>
<keyword evidence="5 16" id="KW-0732">Signal</keyword>
<feature type="region of interest" description="Disordered" evidence="14">
    <location>
        <begin position="1118"/>
        <end position="1144"/>
    </location>
</feature>
<evidence type="ECO:0000256" key="11">
    <source>
        <dbReference type="ARBA" id="ARBA00023180"/>
    </source>
</evidence>